<evidence type="ECO:0000313" key="2">
    <source>
        <dbReference type="EMBL" id="NLR68314.1"/>
    </source>
</evidence>
<dbReference type="GO" id="GO:0016491">
    <property type="term" value="F:oxidoreductase activity"/>
    <property type="evidence" value="ECO:0007669"/>
    <property type="project" value="InterPro"/>
</dbReference>
<dbReference type="Gene3D" id="3.50.50.60">
    <property type="entry name" value="FAD/NAD(P)-binding domain"/>
    <property type="match status" value="1"/>
</dbReference>
<dbReference type="Pfam" id="PF01593">
    <property type="entry name" value="Amino_oxidase"/>
    <property type="match status" value="1"/>
</dbReference>
<dbReference type="GO" id="GO:0050660">
    <property type="term" value="F:flavin adenine dinucleotide binding"/>
    <property type="evidence" value="ECO:0007669"/>
    <property type="project" value="TreeGrafter"/>
</dbReference>
<dbReference type="PANTHER" id="PTHR21197:SF0">
    <property type="entry name" value="UDP-GALACTOPYRANOSE MUTASE"/>
    <property type="match status" value="1"/>
</dbReference>
<dbReference type="EMBL" id="JABAIA010000003">
    <property type="protein sequence ID" value="NLR68314.1"/>
    <property type="molecule type" value="Genomic_DNA"/>
</dbReference>
<dbReference type="SUPFAM" id="SSF51971">
    <property type="entry name" value="Nucleotide-binding domain"/>
    <property type="match status" value="1"/>
</dbReference>
<organism evidence="2 3">
    <name type="scientific">Chitinophaga varians</name>
    <dbReference type="NCBI Taxonomy" id="2202339"/>
    <lineage>
        <taxon>Bacteria</taxon>
        <taxon>Pseudomonadati</taxon>
        <taxon>Bacteroidota</taxon>
        <taxon>Chitinophagia</taxon>
        <taxon>Chitinophagales</taxon>
        <taxon>Chitinophagaceae</taxon>
        <taxon>Chitinophaga</taxon>
    </lineage>
</organism>
<dbReference type="GO" id="GO:0008767">
    <property type="term" value="F:UDP-galactopyranose mutase activity"/>
    <property type="evidence" value="ECO:0007669"/>
    <property type="project" value="TreeGrafter"/>
</dbReference>
<dbReference type="InterPro" id="IPR036188">
    <property type="entry name" value="FAD/NAD-bd_sf"/>
</dbReference>
<comment type="caution">
    <text evidence="2">The sequence shown here is derived from an EMBL/GenBank/DDBJ whole genome shotgun (WGS) entry which is preliminary data.</text>
</comment>
<keyword evidence="3" id="KW-1185">Reference proteome</keyword>
<dbReference type="Proteomes" id="UP000570474">
    <property type="component" value="Unassembled WGS sequence"/>
</dbReference>
<dbReference type="RefSeq" id="WP_168874239.1">
    <property type="nucleotide sequence ID" value="NZ_JABAIA010000003.1"/>
</dbReference>
<evidence type="ECO:0000313" key="3">
    <source>
        <dbReference type="Proteomes" id="UP000570474"/>
    </source>
</evidence>
<dbReference type="InterPro" id="IPR002937">
    <property type="entry name" value="Amino_oxidase"/>
</dbReference>
<proteinExistence type="predicted"/>
<gene>
    <name evidence="2" type="ORF">HGH92_28665</name>
</gene>
<reference evidence="2 3" key="1">
    <citation type="submission" date="2020-04" db="EMBL/GenBank/DDBJ databases">
        <authorList>
            <person name="Yin C."/>
        </authorList>
    </citation>
    <scope>NUCLEOTIDE SEQUENCE [LARGE SCALE GENOMIC DNA]</scope>
    <source>
        <strain evidence="2 3">Ae27</strain>
    </source>
</reference>
<sequence length="436" mass="49388">MKIVIVGAGLAGLGAGVALKEQGISFQILEASAEPGGLARTDVINDCFFDYTGHYLHVKTEEGFCDLIKGTTDFIKVKKQSAVLIDKKIVPYPVQYNLKYLAEKYVHKIINEISVLREKAGEKTETLSQFIESHFGKTLLDLFFKPYNEKLWGRPLDELPKDCLGNYFPKIDLELLLKSAISDVTYHGYNDFFYYPASGKISAMAEALAEKVKENIIYETEVTEIDVKKKICYSHNKKYEYDHLITSIPLSQLCSVFDSGLSDDSFKFTSLRNVRIVIKGALLHGYHWLYIPDETVPFYRLGFPQNVIDATCPPGCVSISVEIEENRRLSYTDEQIADMVVRYLVECNLIDFIEFFDVSSILIAPAYTYCMEHTKVSSAAFLEKLKRNNIITVGRYGMWKYFSMEEAYLSGKQTARLLGLGLKDATSHGNKIQPVD</sequence>
<accession>A0A847S1R9</accession>
<name>A0A847S1R9_9BACT</name>
<dbReference type="AlphaFoldDB" id="A0A847S1R9"/>
<feature type="domain" description="Amine oxidase" evidence="1">
    <location>
        <begin position="10"/>
        <end position="417"/>
    </location>
</feature>
<protein>
    <submittedName>
        <fullName evidence="2">NAD(P)-binding protein</fullName>
    </submittedName>
</protein>
<dbReference type="GO" id="GO:0005829">
    <property type="term" value="C:cytosol"/>
    <property type="evidence" value="ECO:0007669"/>
    <property type="project" value="TreeGrafter"/>
</dbReference>
<dbReference type="PANTHER" id="PTHR21197">
    <property type="entry name" value="UDP-GALACTOPYRANOSE MUTASE"/>
    <property type="match status" value="1"/>
</dbReference>
<evidence type="ECO:0000259" key="1">
    <source>
        <dbReference type="Pfam" id="PF01593"/>
    </source>
</evidence>